<protein>
    <submittedName>
        <fullName evidence="1">Uncharacterized protein</fullName>
    </submittedName>
</protein>
<evidence type="ECO:0000313" key="1">
    <source>
        <dbReference type="EMBL" id="CAD7446538.1"/>
    </source>
</evidence>
<dbReference type="AlphaFoldDB" id="A0A7R9I3R3"/>
<gene>
    <name evidence="1" type="ORF">TBIB3V08_LOCUS8867</name>
</gene>
<organism evidence="1">
    <name type="scientific">Timema bartmani</name>
    <dbReference type="NCBI Taxonomy" id="61472"/>
    <lineage>
        <taxon>Eukaryota</taxon>
        <taxon>Metazoa</taxon>
        <taxon>Ecdysozoa</taxon>
        <taxon>Arthropoda</taxon>
        <taxon>Hexapoda</taxon>
        <taxon>Insecta</taxon>
        <taxon>Pterygota</taxon>
        <taxon>Neoptera</taxon>
        <taxon>Polyneoptera</taxon>
        <taxon>Phasmatodea</taxon>
        <taxon>Timematodea</taxon>
        <taxon>Timematoidea</taxon>
        <taxon>Timematidae</taxon>
        <taxon>Timema</taxon>
    </lineage>
</organism>
<name>A0A7R9I3R3_9NEOP</name>
<sequence length="186" mass="20860">MMRMRTDLSLAFQVFCPVGAKTRHFASVLLLLLPSAVVKCVYCWNTENYFKIMPVKQIKISISILNVIDTFLSIPHPSLATTIRSQLILEVVRIETVVQKGFPEVVDGGSERYGLQRTHDRGAYLVLSGSLGDGDASSWMCSEQDWPQTPYTTYTRPSAFRLEGGRRVDPIVPDPVDQSLLTNHKT</sequence>
<proteinExistence type="predicted"/>
<reference evidence="1" key="1">
    <citation type="submission" date="2020-11" db="EMBL/GenBank/DDBJ databases">
        <authorList>
            <person name="Tran Van P."/>
        </authorList>
    </citation>
    <scope>NUCLEOTIDE SEQUENCE</scope>
</reference>
<accession>A0A7R9I3R3</accession>
<dbReference type="EMBL" id="OD568081">
    <property type="protein sequence ID" value="CAD7446538.1"/>
    <property type="molecule type" value="Genomic_DNA"/>
</dbReference>